<comment type="caution">
    <text evidence="3">The sequence shown here is derived from an EMBL/GenBank/DDBJ whole genome shotgun (WGS) entry which is preliminary data.</text>
</comment>
<accession>A0AA38HIN1</accession>
<organism evidence="3 4">
    <name type="scientific">Zophobas morio</name>
    <dbReference type="NCBI Taxonomy" id="2755281"/>
    <lineage>
        <taxon>Eukaryota</taxon>
        <taxon>Metazoa</taxon>
        <taxon>Ecdysozoa</taxon>
        <taxon>Arthropoda</taxon>
        <taxon>Hexapoda</taxon>
        <taxon>Insecta</taxon>
        <taxon>Pterygota</taxon>
        <taxon>Neoptera</taxon>
        <taxon>Endopterygota</taxon>
        <taxon>Coleoptera</taxon>
        <taxon>Polyphaga</taxon>
        <taxon>Cucujiformia</taxon>
        <taxon>Tenebrionidae</taxon>
        <taxon>Zophobas</taxon>
    </lineage>
</organism>
<dbReference type="PANTHER" id="PTHR11977:SF51">
    <property type="entry name" value="PROTEIN FLIGHTLESS-1 HOMOLOG"/>
    <property type="match status" value="1"/>
</dbReference>
<dbReference type="Gene3D" id="3.40.20.10">
    <property type="entry name" value="Severin"/>
    <property type="match status" value="2"/>
</dbReference>
<dbReference type="InterPro" id="IPR029006">
    <property type="entry name" value="ADF-H/Gelsolin-like_dom_sf"/>
</dbReference>
<evidence type="ECO:0000313" key="3">
    <source>
        <dbReference type="EMBL" id="KAJ3626900.1"/>
    </source>
</evidence>
<dbReference type="GO" id="GO:0008154">
    <property type="term" value="P:actin polymerization or depolymerization"/>
    <property type="evidence" value="ECO:0007669"/>
    <property type="project" value="TreeGrafter"/>
</dbReference>
<evidence type="ECO:0000256" key="1">
    <source>
        <dbReference type="ARBA" id="ARBA00022737"/>
    </source>
</evidence>
<evidence type="ECO:0000259" key="2">
    <source>
        <dbReference type="Pfam" id="PF00626"/>
    </source>
</evidence>
<dbReference type="AlphaFoldDB" id="A0AA38HIN1"/>
<dbReference type="GO" id="GO:0015629">
    <property type="term" value="C:actin cytoskeleton"/>
    <property type="evidence" value="ECO:0007669"/>
    <property type="project" value="TreeGrafter"/>
</dbReference>
<gene>
    <name evidence="3" type="ORF">Zmor_004158</name>
</gene>
<reference evidence="3" key="1">
    <citation type="journal article" date="2023" name="G3 (Bethesda)">
        <title>Whole genome assemblies of Zophobas morio and Tenebrio molitor.</title>
        <authorList>
            <person name="Kaur S."/>
            <person name="Stinson S.A."/>
            <person name="diCenzo G.C."/>
        </authorList>
    </citation>
    <scope>NUCLEOTIDE SEQUENCE</scope>
    <source>
        <strain evidence="3">QUZm001</strain>
    </source>
</reference>
<proteinExistence type="predicted"/>
<evidence type="ECO:0000313" key="4">
    <source>
        <dbReference type="Proteomes" id="UP001168821"/>
    </source>
</evidence>
<dbReference type="SUPFAM" id="SSF55753">
    <property type="entry name" value="Actin depolymerizing proteins"/>
    <property type="match status" value="2"/>
</dbReference>
<keyword evidence="1" id="KW-0677">Repeat</keyword>
<protein>
    <recommendedName>
        <fullName evidence="2">Gelsolin-like domain-containing protein</fullName>
    </recommendedName>
</protein>
<name>A0AA38HIN1_9CUCU</name>
<dbReference type="InterPro" id="IPR007122">
    <property type="entry name" value="Villin/Gelsolin"/>
</dbReference>
<keyword evidence="4" id="KW-1185">Reference proteome</keyword>
<sequence length="355" mass="42288">MRTASTSKGRRRKLWPMPTPPKYDVEYDVLALFAYKKWEDNEYYDALRADCNFECVNADKFEHVFKLMHGSFVPVFDKFAPLYETEIRIFLVDYRVVEISCEKEQIERVAYVWQGRKASRMDWLTFSMGSHNWCTLCSKYFSFYTNEKHLPQGCGGTVSDFALQDEFNEYKMVRIRQQREPERFLCHFKYRMVLLRGAPSESPAARLFKYGQQSNIINTRTRFNCPGHEHPEFWGRIGESCLLEKRPEYERDRYDHFCRLFRCSSSSGLFKVTELSTDFCQDDLCDTDCFLLDTQLRLYLWKGRQCSEFTRKLALLAAKAYLKDKRRSTLELEVLNSGSEPQAFTRYFFSWNYNE</sequence>
<dbReference type="InterPro" id="IPR007123">
    <property type="entry name" value="Gelsolin-like_dom"/>
</dbReference>
<dbReference type="GO" id="GO:0005737">
    <property type="term" value="C:cytoplasm"/>
    <property type="evidence" value="ECO:0007669"/>
    <property type="project" value="TreeGrafter"/>
</dbReference>
<feature type="domain" description="Gelsolin-like" evidence="2">
    <location>
        <begin position="278"/>
        <end position="344"/>
    </location>
</feature>
<dbReference type="EMBL" id="JALNTZ010001281">
    <property type="protein sequence ID" value="KAJ3626900.1"/>
    <property type="molecule type" value="Genomic_DNA"/>
</dbReference>
<dbReference type="Pfam" id="PF00626">
    <property type="entry name" value="Gelsolin"/>
    <property type="match status" value="1"/>
</dbReference>
<dbReference type="PANTHER" id="PTHR11977">
    <property type="entry name" value="VILLIN"/>
    <property type="match status" value="1"/>
</dbReference>
<dbReference type="Proteomes" id="UP001168821">
    <property type="component" value="Unassembled WGS sequence"/>
</dbReference>
<dbReference type="GO" id="GO:0051015">
    <property type="term" value="F:actin filament binding"/>
    <property type="evidence" value="ECO:0007669"/>
    <property type="project" value="InterPro"/>
</dbReference>
<dbReference type="SMART" id="SM00262">
    <property type="entry name" value="GEL"/>
    <property type="match status" value="1"/>
</dbReference>